<dbReference type="InterPro" id="IPR011990">
    <property type="entry name" value="TPR-like_helical_dom_sf"/>
</dbReference>
<dbReference type="GO" id="GO:0006355">
    <property type="term" value="P:regulation of DNA-templated transcription"/>
    <property type="evidence" value="ECO:0007669"/>
    <property type="project" value="InterPro"/>
</dbReference>
<reference evidence="6 7" key="1">
    <citation type="submission" date="2017-04" db="EMBL/GenBank/DDBJ databases">
        <authorList>
            <person name="Afonso C.L."/>
            <person name="Miller P.J."/>
            <person name="Scott M.A."/>
            <person name="Spackman E."/>
            <person name="Goraichik I."/>
            <person name="Dimitrov K.M."/>
            <person name="Suarez D.L."/>
            <person name="Swayne D.E."/>
        </authorList>
    </citation>
    <scope>NUCLEOTIDE SEQUENCE [LARGE SCALE GENOMIC DNA]</scope>
</reference>
<gene>
    <name evidence="6" type="ORF">KASA_0O00154G</name>
</gene>
<feature type="compositionally biased region" description="Acidic residues" evidence="5">
    <location>
        <begin position="1023"/>
        <end position="1033"/>
    </location>
</feature>
<evidence type="ECO:0000256" key="3">
    <source>
        <dbReference type="PROSITE-ProRule" id="PRU00339"/>
    </source>
</evidence>
<dbReference type="OrthoDB" id="343875at2759"/>
<keyword evidence="4" id="KW-0175">Coiled coil</keyword>
<dbReference type="Pfam" id="PF13432">
    <property type="entry name" value="TPR_16"/>
    <property type="match status" value="1"/>
</dbReference>
<dbReference type="GO" id="GO:0000993">
    <property type="term" value="F:RNA polymerase II complex binding"/>
    <property type="evidence" value="ECO:0007669"/>
    <property type="project" value="TreeGrafter"/>
</dbReference>
<dbReference type="PROSITE" id="PS50005">
    <property type="entry name" value="TPR"/>
    <property type="match status" value="3"/>
</dbReference>
<dbReference type="SUPFAM" id="SSF48452">
    <property type="entry name" value="TPR-like"/>
    <property type="match status" value="5"/>
</dbReference>
<dbReference type="InterPro" id="IPR031101">
    <property type="entry name" value="Ctr9"/>
</dbReference>
<dbReference type="Gene3D" id="1.25.40.10">
    <property type="entry name" value="Tetratricopeptide repeat domain"/>
    <property type="match status" value="5"/>
</dbReference>
<feature type="repeat" description="TPR" evidence="3">
    <location>
        <begin position="508"/>
        <end position="541"/>
    </location>
</feature>
<evidence type="ECO:0000256" key="2">
    <source>
        <dbReference type="ARBA" id="ARBA00022803"/>
    </source>
</evidence>
<feature type="compositionally biased region" description="Acidic residues" evidence="5">
    <location>
        <begin position="1053"/>
        <end position="1076"/>
    </location>
</feature>
<evidence type="ECO:0000313" key="7">
    <source>
        <dbReference type="Proteomes" id="UP000196158"/>
    </source>
</evidence>
<evidence type="ECO:0000256" key="5">
    <source>
        <dbReference type="SAM" id="MobiDB-lite"/>
    </source>
</evidence>
<protein>
    <submittedName>
        <fullName evidence="6">Similar to Saccharomyces cerevisiae YOL145C CTR9 Component of the Paf1p complex</fullName>
    </submittedName>
</protein>
<dbReference type="AlphaFoldDB" id="A0A1X7R1C4"/>
<dbReference type="STRING" id="1789683.A0A1X7R1C4"/>
<dbReference type="SMART" id="SM00028">
    <property type="entry name" value="TPR"/>
    <property type="match status" value="9"/>
</dbReference>
<keyword evidence="2 3" id="KW-0802">TPR repeat</keyword>
<evidence type="ECO:0000313" key="6">
    <source>
        <dbReference type="EMBL" id="SMN19483.1"/>
    </source>
</evidence>
<feature type="repeat" description="TPR" evidence="3">
    <location>
        <begin position="344"/>
        <end position="377"/>
    </location>
</feature>
<sequence length="1094" mass="125297">MSSPTKNASTVDLANYPSMDWPTSLDIPLKASEELVSIDLDTDLPDDPNDLRTLLVEENSDKEHWLMIAIAYCNHGMLEGGIKLIQIALDIFSDYDKASLYTFLTWAYLKMAKTNNNDIIKREEALQNAENNLKDAIAFNPTWIANILATLDLYYQRGHYEKALETADLFIKGIEAEERRSGKPPKPNSMFLFLRAKLLYHNKNYKASLKAFQELLVINPMIKPDPRIGIGMCFWQLKDYQMAIKSWKRAAQLDPNNKGASTLVLLTEFYNALTESNNDTQFEENFTNALKDLDSQLSADKENPVLLILLQSYYYFKGDYNKILEIYESKLAPRKDLLSNTVLSDATFWCGRAQYALGEYRKAFAMFQESLRKNEDNLLAKFGIGQAQIKTNLIEESILTFENLLKTHESIQELNYILGLLYSSKCLDAENRKTLSPKALKSTSNKAIQFLEKYVNLTTAKKNQLVTPRAYLLLSQLYEIRNHYKQSLEFLSKVVDELEFINEDNVPLEIYNNMGCFYFINGEVETANKYFKSAQELNQDKSVAITIDYNVARSDELTNIEGSEAVYGNILLEHPSYLSAKIRELYCKYVSSSTHNIEKEDEIMKALLSKHESNLEIRSFYSWYLSTVHNSSDLETESNKETLVKYDSHDLYALVSLANLYCAIAKEGKKTGSSKDMEKSKQSYLKAIQLFQKVLQIDPLNIFAAQGIAIVFAENKRMGPALEVLRKVRDSIKNEDIHINLANCLLEMNEYVKSIEIYELLIRTFDNLKNKPYVYNMLGKAWYSRGMREKSVDYLKKSKENVKLSIEAQGNESLVKNDSKEITKSNKFVNTLKYNLALLEFQIAETLRRAPGTARTSADLKEAVLGLQNGIVILQELKDNESFVIVPKEELEQRIQLGETTMKTALERCISEQEVFDKQNDIKLEEARKALEQQELENKKKQEEEEEVKRVKLEKQAAEYKKLQDEAQQYVLERESMLVDENNAGADSDVSYDSDGQKRKRKRSKNSKESTGNKKKKRKSGADDGDNDDDEDDIIKSAKSKHRGKRSTLSEEFIADSDESEEEPVYDEGSDKEDNNENNNNNNNDGSSDEGDLF</sequence>
<dbReference type="GO" id="GO:0006368">
    <property type="term" value="P:transcription elongation by RNA polymerase II"/>
    <property type="evidence" value="ECO:0007669"/>
    <property type="project" value="TreeGrafter"/>
</dbReference>
<dbReference type="Pfam" id="PF13181">
    <property type="entry name" value="TPR_8"/>
    <property type="match status" value="2"/>
</dbReference>
<dbReference type="Proteomes" id="UP000196158">
    <property type="component" value="Unassembled WGS sequence"/>
</dbReference>
<evidence type="ECO:0000256" key="1">
    <source>
        <dbReference type="ARBA" id="ARBA00022737"/>
    </source>
</evidence>
<organism evidence="6 7">
    <name type="scientific">Maudiozyma saulgeensis</name>
    <dbReference type="NCBI Taxonomy" id="1789683"/>
    <lineage>
        <taxon>Eukaryota</taxon>
        <taxon>Fungi</taxon>
        <taxon>Dikarya</taxon>
        <taxon>Ascomycota</taxon>
        <taxon>Saccharomycotina</taxon>
        <taxon>Saccharomycetes</taxon>
        <taxon>Saccharomycetales</taxon>
        <taxon>Saccharomycetaceae</taxon>
        <taxon>Maudiozyma</taxon>
    </lineage>
</organism>
<feature type="compositionally biased region" description="Low complexity" evidence="5">
    <location>
        <begin position="1077"/>
        <end position="1086"/>
    </location>
</feature>
<feature type="repeat" description="TPR" evidence="3">
    <location>
        <begin position="224"/>
        <end position="257"/>
    </location>
</feature>
<dbReference type="PANTHER" id="PTHR14027:SF2">
    <property type="entry name" value="RNA POLYMERASE-ASSOCIATED PROTEIN CTR9 HOMOLOG"/>
    <property type="match status" value="1"/>
</dbReference>
<name>A0A1X7R1C4_9SACH</name>
<proteinExistence type="predicted"/>
<dbReference type="InterPro" id="IPR019734">
    <property type="entry name" value="TPR_rpt"/>
</dbReference>
<feature type="region of interest" description="Disordered" evidence="5">
    <location>
        <begin position="981"/>
        <end position="1094"/>
    </location>
</feature>
<dbReference type="EMBL" id="FXLY01000004">
    <property type="protein sequence ID" value="SMN19483.1"/>
    <property type="molecule type" value="Genomic_DNA"/>
</dbReference>
<dbReference type="PANTHER" id="PTHR14027">
    <property type="entry name" value="RNA POLYMERASE-ASSOCIATED PROTEIN CTR9"/>
    <property type="match status" value="1"/>
</dbReference>
<evidence type="ECO:0000256" key="4">
    <source>
        <dbReference type="SAM" id="Coils"/>
    </source>
</evidence>
<dbReference type="GO" id="GO:0016593">
    <property type="term" value="C:Cdc73/Paf1 complex"/>
    <property type="evidence" value="ECO:0007669"/>
    <property type="project" value="TreeGrafter"/>
</dbReference>
<keyword evidence="7" id="KW-1185">Reference proteome</keyword>
<accession>A0A1X7R1C4</accession>
<keyword evidence="1" id="KW-0677">Repeat</keyword>
<feature type="coiled-coil region" evidence="4">
    <location>
        <begin position="888"/>
        <end position="973"/>
    </location>
</feature>